<name>A0A139X024_9CYAN</name>
<sequence>MPQPDRSALQARNRLLFMFVVLCILDVALVIVAKDRWAIGRILLTILVMYFVLQGRKWAKYLLMGILSLLVVALIAMVVALNSKLSAFLIVGSWIMVVLCAITTVYMATNKDLNRYFSCRRQAYSQ</sequence>
<dbReference type="EMBL" id="ANNX02000045">
    <property type="protein sequence ID" value="KYC37972.1"/>
    <property type="molecule type" value="Genomic_DNA"/>
</dbReference>
<keyword evidence="1" id="KW-0812">Transmembrane</keyword>
<feature type="transmembrane region" description="Helical" evidence="1">
    <location>
        <begin position="38"/>
        <end position="54"/>
    </location>
</feature>
<protein>
    <submittedName>
        <fullName evidence="2">Uncharacterized protein</fullName>
    </submittedName>
</protein>
<gene>
    <name evidence="2" type="ORF">WA1_04815</name>
</gene>
<keyword evidence="1" id="KW-0472">Membrane</keyword>
<reference evidence="2 3" key="1">
    <citation type="journal article" date="2013" name="Genome Biol. Evol.">
        <title>Genomes of Stigonematalean cyanobacteria (subsection V) and the evolution of oxygenic photosynthesis from prokaryotes to plastids.</title>
        <authorList>
            <person name="Dagan T."/>
            <person name="Roettger M."/>
            <person name="Stucken K."/>
            <person name="Landan G."/>
            <person name="Koch R."/>
            <person name="Major P."/>
            <person name="Gould S.B."/>
            <person name="Goremykin V.V."/>
            <person name="Rippka R."/>
            <person name="Tandeau de Marsac N."/>
            <person name="Gugger M."/>
            <person name="Lockhart P.J."/>
            <person name="Allen J.F."/>
            <person name="Brune I."/>
            <person name="Maus I."/>
            <person name="Puhler A."/>
            <person name="Martin W.F."/>
        </authorList>
    </citation>
    <scope>NUCLEOTIDE SEQUENCE [LARGE SCALE GENOMIC DNA]</scope>
    <source>
        <strain evidence="2 3">PCC 7110</strain>
    </source>
</reference>
<comment type="caution">
    <text evidence="2">The sequence shown here is derived from an EMBL/GenBank/DDBJ whole genome shotgun (WGS) entry which is preliminary data.</text>
</comment>
<feature type="transmembrane region" description="Helical" evidence="1">
    <location>
        <begin position="87"/>
        <end position="108"/>
    </location>
</feature>
<proteinExistence type="predicted"/>
<organism evidence="2 3">
    <name type="scientific">Scytonema hofmannii PCC 7110</name>
    <dbReference type="NCBI Taxonomy" id="128403"/>
    <lineage>
        <taxon>Bacteria</taxon>
        <taxon>Bacillati</taxon>
        <taxon>Cyanobacteriota</taxon>
        <taxon>Cyanophyceae</taxon>
        <taxon>Nostocales</taxon>
        <taxon>Scytonemataceae</taxon>
        <taxon>Scytonema</taxon>
    </lineage>
</organism>
<keyword evidence="3" id="KW-1185">Reference proteome</keyword>
<feature type="transmembrane region" description="Helical" evidence="1">
    <location>
        <begin position="15"/>
        <end position="32"/>
    </location>
</feature>
<dbReference type="OrthoDB" id="514824at2"/>
<evidence type="ECO:0000256" key="1">
    <source>
        <dbReference type="SAM" id="Phobius"/>
    </source>
</evidence>
<dbReference type="RefSeq" id="WP_026134628.1">
    <property type="nucleotide sequence ID" value="NZ_KQ976354.1"/>
</dbReference>
<evidence type="ECO:0000313" key="2">
    <source>
        <dbReference type="EMBL" id="KYC37972.1"/>
    </source>
</evidence>
<keyword evidence="1" id="KW-1133">Transmembrane helix</keyword>
<dbReference type="AlphaFoldDB" id="A0A139X024"/>
<accession>A0A139X024</accession>
<feature type="transmembrane region" description="Helical" evidence="1">
    <location>
        <begin position="61"/>
        <end position="81"/>
    </location>
</feature>
<evidence type="ECO:0000313" key="3">
    <source>
        <dbReference type="Proteomes" id="UP000076925"/>
    </source>
</evidence>
<dbReference type="Proteomes" id="UP000076925">
    <property type="component" value="Unassembled WGS sequence"/>
</dbReference>